<evidence type="ECO:0000313" key="2">
    <source>
        <dbReference type="Proteomes" id="UP000257109"/>
    </source>
</evidence>
<evidence type="ECO:0008006" key="3">
    <source>
        <dbReference type="Google" id="ProtNLM"/>
    </source>
</evidence>
<dbReference type="CDD" id="cd09272">
    <property type="entry name" value="RNase_HI_RT_Ty1"/>
    <property type="match status" value="1"/>
</dbReference>
<feature type="non-terminal residue" evidence="1">
    <location>
        <position position="1"/>
    </location>
</feature>
<gene>
    <name evidence="1" type="ORF">CR513_00963</name>
</gene>
<keyword evidence="2" id="KW-1185">Reference proteome</keyword>
<evidence type="ECO:0000313" key="1">
    <source>
        <dbReference type="EMBL" id="RDY14036.1"/>
    </source>
</evidence>
<dbReference type="AlphaFoldDB" id="A0A371IG39"/>
<name>A0A371IG39_MUCPR</name>
<dbReference type="PANTHER" id="PTHR11439:SF470">
    <property type="entry name" value="CYSTEINE-RICH RLK (RECEPTOR-LIKE PROTEIN KINASE) 8"/>
    <property type="match status" value="1"/>
</dbReference>
<dbReference type="Proteomes" id="UP000257109">
    <property type="component" value="Unassembled WGS sequence"/>
</dbReference>
<sequence>MYQRLVGKLIYLAHIRPNIAYPMSVISQFIHNPGESHLQAIYKVLHYLKGNLGKGILFKRNNILAIEKINLWILYLPRGGLVTWRNKKQDVVVRSQVESELKAITQGLCKLLWLKIILDDLKIELKNLMKLYCDYKSAINNTYNPVQHNMTKYIEIDRHFIK</sequence>
<dbReference type="STRING" id="157652.A0A371IG39"/>
<dbReference type="EMBL" id="QJKJ01000153">
    <property type="protein sequence ID" value="RDY14036.1"/>
    <property type="molecule type" value="Genomic_DNA"/>
</dbReference>
<accession>A0A371IG39</accession>
<dbReference type="PANTHER" id="PTHR11439">
    <property type="entry name" value="GAG-POL-RELATED RETROTRANSPOSON"/>
    <property type="match status" value="1"/>
</dbReference>
<reference evidence="1" key="1">
    <citation type="submission" date="2018-05" db="EMBL/GenBank/DDBJ databases">
        <title>Draft genome of Mucuna pruriens seed.</title>
        <authorList>
            <person name="Nnadi N.E."/>
            <person name="Vos R."/>
            <person name="Hasami M.H."/>
            <person name="Devisetty U.K."/>
            <person name="Aguiy J.C."/>
        </authorList>
    </citation>
    <scope>NUCLEOTIDE SEQUENCE [LARGE SCALE GENOMIC DNA]</scope>
    <source>
        <strain evidence="1">JCA_2017</strain>
    </source>
</reference>
<comment type="caution">
    <text evidence="1">The sequence shown here is derived from an EMBL/GenBank/DDBJ whole genome shotgun (WGS) entry which is preliminary data.</text>
</comment>
<organism evidence="1 2">
    <name type="scientific">Mucuna pruriens</name>
    <name type="common">Velvet bean</name>
    <name type="synonym">Dolichos pruriens</name>
    <dbReference type="NCBI Taxonomy" id="157652"/>
    <lineage>
        <taxon>Eukaryota</taxon>
        <taxon>Viridiplantae</taxon>
        <taxon>Streptophyta</taxon>
        <taxon>Embryophyta</taxon>
        <taxon>Tracheophyta</taxon>
        <taxon>Spermatophyta</taxon>
        <taxon>Magnoliopsida</taxon>
        <taxon>eudicotyledons</taxon>
        <taxon>Gunneridae</taxon>
        <taxon>Pentapetalae</taxon>
        <taxon>rosids</taxon>
        <taxon>fabids</taxon>
        <taxon>Fabales</taxon>
        <taxon>Fabaceae</taxon>
        <taxon>Papilionoideae</taxon>
        <taxon>50 kb inversion clade</taxon>
        <taxon>NPAAA clade</taxon>
        <taxon>indigoferoid/millettioid clade</taxon>
        <taxon>Phaseoleae</taxon>
        <taxon>Mucuna</taxon>
    </lineage>
</organism>
<dbReference type="OrthoDB" id="128382at2759"/>
<proteinExistence type="predicted"/>
<protein>
    <recommendedName>
        <fullName evidence="3">Mitochondrial protein</fullName>
    </recommendedName>
</protein>